<protein>
    <recommendedName>
        <fullName evidence="11">Penicillin-binding protein activator</fullName>
    </recommendedName>
</protein>
<dbReference type="InterPro" id="IPR011990">
    <property type="entry name" value="TPR-like_helical_dom_sf"/>
</dbReference>
<keyword evidence="1 8" id="KW-0732">Signal</keyword>
<dbReference type="PANTHER" id="PTHR38038:SF1">
    <property type="entry name" value="PENICILLIN-BINDING PROTEIN ACTIVATOR LPOA"/>
    <property type="match status" value="1"/>
</dbReference>
<dbReference type="AlphaFoldDB" id="A0AAU9D1Z9"/>
<dbReference type="CDD" id="cd06339">
    <property type="entry name" value="PBP1_YraM_LppC_lipoprotein-like"/>
    <property type="match status" value="1"/>
</dbReference>
<organism evidence="9 10">
    <name type="scientific">Methylomarinovum tepidoasis</name>
    <dbReference type="NCBI Taxonomy" id="2840183"/>
    <lineage>
        <taxon>Bacteria</taxon>
        <taxon>Pseudomonadati</taxon>
        <taxon>Pseudomonadota</taxon>
        <taxon>Gammaproteobacteria</taxon>
        <taxon>Methylococcales</taxon>
        <taxon>Methylothermaceae</taxon>
        <taxon>Methylomarinovum</taxon>
    </lineage>
</organism>
<dbReference type="InterPro" id="IPR028082">
    <property type="entry name" value="Peripla_BP_I"/>
</dbReference>
<evidence type="ECO:0000256" key="5">
    <source>
        <dbReference type="ARBA" id="ARBA00023139"/>
    </source>
</evidence>
<evidence type="ECO:0000256" key="4">
    <source>
        <dbReference type="ARBA" id="ARBA00023136"/>
    </source>
</evidence>
<evidence type="ECO:0008006" key="11">
    <source>
        <dbReference type="Google" id="ProtNLM"/>
    </source>
</evidence>
<dbReference type="GO" id="GO:0008360">
    <property type="term" value="P:regulation of cell shape"/>
    <property type="evidence" value="ECO:0007669"/>
    <property type="project" value="UniProtKB-KW"/>
</dbReference>
<dbReference type="Gene3D" id="3.40.50.2300">
    <property type="match status" value="2"/>
</dbReference>
<evidence type="ECO:0000256" key="6">
    <source>
        <dbReference type="ARBA" id="ARBA00023237"/>
    </source>
</evidence>
<proteinExistence type="predicted"/>
<evidence type="ECO:0000256" key="3">
    <source>
        <dbReference type="ARBA" id="ARBA00022984"/>
    </source>
</evidence>
<keyword evidence="4" id="KW-0472">Membrane</keyword>
<evidence type="ECO:0000313" key="10">
    <source>
        <dbReference type="Proteomes" id="UP001321450"/>
    </source>
</evidence>
<keyword evidence="2" id="KW-0133">Cell shape</keyword>
<accession>A0AAU9D1Z9</accession>
<dbReference type="Gene3D" id="1.25.40.10">
    <property type="entry name" value="Tetratricopeptide repeat domain"/>
    <property type="match status" value="1"/>
</dbReference>
<keyword evidence="5" id="KW-0564">Palmitate</keyword>
<dbReference type="Pfam" id="PF04348">
    <property type="entry name" value="LppC"/>
    <property type="match status" value="1"/>
</dbReference>
<name>A0AAU9D1Z9_9GAMM</name>
<dbReference type="SUPFAM" id="SSF53822">
    <property type="entry name" value="Periplasmic binding protein-like I"/>
    <property type="match status" value="1"/>
</dbReference>
<dbReference type="EMBL" id="AP024718">
    <property type="protein sequence ID" value="BCX89019.1"/>
    <property type="molecule type" value="Genomic_DNA"/>
</dbReference>
<keyword evidence="3" id="KW-0573">Peptidoglycan synthesis</keyword>
<evidence type="ECO:0000256" key="7">
    <source>
        <dbReference type="ARBA" id="ARBA00023288"/>
    </source>
</evidence>
<dbReference type="GO" id="GO:0030234">
    <property type="term" value="F:enzyme regulator activity"/>
    <property type="evidence" value="ECO:0007669"/>
    <property type="project" value="TreeGrafter"/>
</dbReference>
<keyword evidence="7" id="KW-0449">Lipoprotein</keyword>
<dbReference type="Gene3D" id="1.25.40.650">
    <property type="match status" value="1"/>
</dbReference>
<dbReference type="InterPro" id="IPR007443">
    <property type="entry name" value="LpoA"/>
</dbReference>
<dbReference type="PANTHER" id="PTHR38038">
    <property type="entry name" value="PENICILLIN-BINDING PROTEIN ACTIVATOR LPOA"/>
    <property type="match status" value="1"/>
</dbReference>
<evidence type="ECO:0000313" key="9">
    <source>
        <dbReference type="EMBL" id="BCX89019.1"/>
    </source>
</evidence>
<dbReference type="GO" id="GO:0031241">
    <property type="term" value="C:periplasmic side of cell outer membrane"/>
    <property type="evidence" value="ECO:0007669"/>
    <property type="project" value="TreeGrafter"/>
</dbReference>
<dbReference type="Proteomes" id="UP001321450">
    <property type="component" value="Chromosome"/>
</dbReference>
<dbReference type="RefSeq" id="WP_286291272.1">
    <property type="nucleotide sequence ID" value="NZ_AP024718.1"/>
</dbReference>
<feature type="chain" id="PRO_5043571947" description="Penicillin-binding protein activator" evidence="8">
    <location>
        <begin position="19"/>
        <end position="615"/>
    </location>
</feature>
<reference evidence="10" key="1">
    <citation type="journal article" date="2024" name="Int. J. Syst. Evol. Microbiol.">
        <title>Methylomarinovum tepidoasis sp. nov., a moderately thermophilic methanotroph of the family Methylothermaceae isolated from a deep-sea hydrothermal field.</title>
        <authorList>
            <person name="Hirayama H."/>
            <person name="Takaki Y."/>
            <person name="Abe M."/>
            <person name="Miyazaki M."/>
            <person name="Uematsu K."/>
            <person name="Matsui Y."/>
            <person name="Takai K."/>
        </authorList>
    </citation>
    <scope>NUCLEOTIDE SEQUENCE [LARGE SCALE GENOMIC DNA]</scope>
    <source>
        <strain evidence="10">IN45</strain>
    </source>
</reference>
<evidence type="ECO:0000256" key="1">
    <source>
        <dbReference type="ARBA" id="ARBA00022729"/>
    </source>
</evidence>
<sequence length="615" mass="68710">MRRLLFSGLGALLLSACAVPHRPAPPSPLRQAENLYQAGQYRQAASLYESQAGNLPHAESLRARLYAAEAWYRAGETAHARRLLAAIDPALLPAEEQLDYAFLSARLALAAERPELALRHLECIDPRRLPPIRQRQLHELKARAYALTGDLAAQVRERIALARFLRDPRSVSDNNAAILEALLHLPQESLQTLAQSGDRELAGWVELARILRRYPNRSPALDAAVAEWRSRHPYHPADRHRFLKRYLTTLAPPLQRPQKIAALLPTSGPYRQAGEAVLAGIEALRRQPTAWEADFALYDSESGDPVALYRQAADEGAQMVLGPLLKPRLERLAALPGFDPPVLALNRLAQTARPGLYQLALSPEESVEQVAASAWMHDHRRALALLPDTPTGERIGGHFAATWENLGGRLLETARYDPAQADHTAAIEKVLNIDESKRRYRRLRKVVWEVKFQPRVRRDADFLFLQADPRQGRLIRPQLLFHRAEHIPVYATRDIYQGHPDPQRDQDLDGIRFCDIPWLLGGDVGNLPTVDAFEAEYGLHPGGWLRLAALGMDGWQLPFTLLVEQQPVQGATGLLSLGPEGRVRRRLTCAEFRHGVPEVYGLAPEALTDAAPHPQ</sequence>
<dbReference type="GO" id="GO:0009252">
    <property type="term" value="P:peptidoglycan biosynthetic process"/>
    <property type="evidence" value="ECO:0007669"/>
    <property type="project" value="UniProtKB-KW"/>
</dbReference>
<dbReference type="PROSITE" id="PS51257">
    <property type="entry name" value="PROKAR_LIPOPROTEIN"/>
    <property type="match status" value="1"/>
</dbReference>
<dbReference type="KEGG" id="meiy:MIN45_P1389"/>
<keyword evidence="6" id="KW-0998">Cell outer membrane</keyword>
<evidence type="ECO:0000256" key="8">
    <source>
        <dbReference type="SAM" id="SignalP"/>
    </source>
</evidence>
<gene>
    <name evidence="9" type="ORF">MIN45_P1389</name>
</gene>
<evidence type="ECO:0000256" key="2">
    <source>
        <dbReference type="ARBA" id="ARBA00022960"/>
    </source>
</evidence>
<keyword evidence="10" id="KW-1185">Reference proteome</keyword>
<feature type="signal peptide" evidence="8">
    <location>
        <begin position="1"/>
        <end position="18"/>
    </location>
</feature>